<reference evidence="2 3" key="1">
    <citation type="journal article" date="2024" name="Nat. Commun.">
        <title>Phylogenomics reveals the evolutionary origins of lichenization in chlorophyte algae.</title>
        <authorList>
            <person name="Puginier C."/>
            <person name="Libourel C."/>
            <person name="Otte J."/>
            <person name="Skaloud P."/>
            <person name="Haon M."/>
            <person name="Grisel S."/>
            <person name="Petersen M."/>
            <person name="Berrin J.G."/>
            <person name="Delaux P.M."/>
            <person name="Dal Grande F."/>
            <person name="Keller J."/>
        </authorList>
    </citation>
    <scope>NUCLEOTIDE SEQUENCE [LARGE SCALE GENOMIC DNA]</scope>
    <source>
        <strain evidence="2 3">SAG 2523</strain>
    </source>
</reference>
<feature type="non-terminal residue" evidence="2">
    <location>
        <position position="75"/>
    </location>
</feature>
<gene>
    <name evidence="2" type="ORF">WJX84_005527</name>
</gene>
<keyword evidence="3" id="KW-1185">Reference proteome</keyword>
<sequence>MLFGLAAPLAFLSLTAIAFGWEFTLFFTLGASSVVLTIGLAARVWLKKTLPPKQEGTVAFFHPEASGGGGGERVL</sequence>
<dbReference type="Proteomes" id="UP001485043">
    <property type="component" value="Unassembled WGS sequence"/>
</dbReference>
<keyword evidence="1" id="KW-1133">Transmembrane helix</keyword>
<keyword evidence="1" id="KW-0812">Transmembrane</keyword>
<name>A0AAW1RRB5_9CHLO</name>
<dbReference type="AlphaFoldDB" id="A0AAW1RRB5"/>
<evidence type="ECO:0000313" key="3">
    <source>
        <dbReference type="Proteomes" id="UP001485043"/>
    </source>
</evidence>
<comment type="caution">
    <text evidence="2">The sequence shown here is derived from an EMBL/GenBank/DDBJ whole genome shotgun (WGS) entry which is preliminary data.</text>
</comment>
<evidence type="ECO:0000313" key="2">
    <source>
        <dbReference type="EMBL" id="KAK9836384.1"/>
    </source>
</evidence>
<keyword evidence="1" id="KW-0472">Membrane</keyword>
<organism evidence="2 3">
    <name type="scientific">Apatococcus fuscideae</name>
    <dbReference type="NCBI Taxonomy" id="2026836"/>
    <lineage>
        <taxon>Eukaryota</taxon>
        <taxon>Viridiplantae</taxon>
        <taxon>Chlorophyta</taxon>
        <taxon>core chlorophytes</taxon>
        <taxon>Trebouxiophyceae</taxon>
        <taxon>Chlorellales</taxon>
        <taxon>Chlorellaceae</taxon>
        <taxon>Apatococcus</taxon>
    </lineage>
</organism>
<accession>A0AAW1RRB5</accession>
<evidence type="ECO:0000256" key="1">
    <source>
        <dbReference type="SAM" id="Phobius"/>
    </source>
</evidence>
<protein>
    <submittedName>
        <fullName evidence="2">Uncharacterized protein</fullName>
    </submittedName>
</protein>
<dbReference type="EMBL" id="JALJOV010002006">
    <property type="protein sequence ID" value="KAK9836384.1"/>
    <property type="molecule type" value="Genomic_DNA"/>
</dbReference>
<feature type="transmembrane region" description="Helical" evidence="1">
    <location>
        <begin position="26"/>
        <end position="46"/>
    </location>
</feature>
<proteinExistence type="predicted"/>